<reference evidence="1" key="1">
    <citation type="journal article" date="2021" name="Proc. Natl. Acad. Sci. U.S.A.">
        <title>A Catalog of Tens of Thousands of Viruses from Human Metagenomes Reveals Hidden Associations with Chronic Diseases.</title>
        <authorList>
            <person name="Tisza M.J."/>
            <person name="Buck C.B."/>
        </authorList>
    </citation>
    <scope>NUCLEOTIDE SEQUENCE</scope>
    <source>
        <strain evidence="1">CtZkC8</strain>
    </source>
</reference>
<protein>
    <submittedName>
        <fullName evidence="1">Uncharacterized protein</fullName>
    </submittedName>
</protein>
<name>A0A8S5UBW8_9CAUD</name>
<organism evidence="1">
    <name type="scientific">Podoviridae sp. ctZkC8</name>
    <dbReference type="NCBI Taxonomy" id="2825259"/>
    <lineage>
        <taxon>Viruses</taxon>
        <taxon>Duplodnaviria</taxon>
        <taxon>Heunggongvirae</taxon>
        <taxon>Uroviricota</taxon>
        <taxon>Caudoviricetes</taxon>
    </lineage>
</organism>
<dbReference type="EMBL" id="BK016062">
    <property type="protein sequence ID" value="DAF91948.1"/>
    <property type="molecule type" value="Genomic_DNA"/>
</dbReference>
<evidence type="ECO:0000313" key="1">
    <source>
        <dbReference type="EMBL" id="DAF91948.1"/>
    </source>
</evidence>
<proteinExistence type="predicted"/>
<sequence>MYLDLDNYKEHLIFLSNTLTCIAFHKYHPL</sequence>
<accession>A0A8S5UBW8</accession>